<sequence>MTSQSGRPIFVLGCPRSGTTLLQQMLHSHRRIAFPSETRFVHVAYEKRHDFGDLENAENRRALAEWITRGADTKFKVLELDAAAVVEEIVAGPPTLGSALAAVFRSYARRHGKPRWGDKRPSYFRRVPMLRRMFPDAQFVHLVRDGRDAVSSLMRMPWFHGDLYAAALTWREAVDTGARLACRLGPDAFYELRYEDLVAAPEETLPKLCAFLGEEYDAEMTKAYRHARETVPSERRWHLRTHEAPNTRRVGAWRERMEDWEADLVEHVLADRLRLHGYELTGVVRPAAPHLAKFRRLAAHRWRTGHVAAVQERLAQAREPNPVASRLTGPVPLTGRSED</sequence>
<name>A0ABV4QD64_9ACTN</name>
<evidence type="ECO:0000256" key="1">
    <source>
        <dbReference type="ARBA" id="ARBA00022679"/>
    </source>
</evidence>
<evidence type="ECO:0000313" key="3">
    <source>
        <dbReference type="EMBL" id="MFA1541115.1"/>
    </source>
</evidence>
<evidence type="ECO:0000313" key="4">
    <source>
        <dbReference type="Proteomes" id="UP001569963"/>
    </source>
</evidence>
<gene>
    <name evidence="3" type="ORF">SM611_19505</name>
</gene>
<evidence type="ECO:0000256" key="2">
    <source>
        <dbReference type="SAM" id="MobiDB-lite"/>
    </source>
</evidence>
<accession>A0ABV4QD64</accession>
<dbReference type="EC" id="2.8.2.-" evidence="3"/>
<protein>
    <submittedName>
        <fullName evidence="3">Sulfotransferase</fullName>
        <ecNumber evidence="3">2.8.2.-</ecNumber>
    </submittedName>
</protein>
<organism evidence="3 4">
    <name type="scientific">Actinomadura monticuli</name>
    <dbReference type="NCBI Taxonomy" id="3097367"/>
    <lineage>
        <taxon>Bacteria</taxon>
        <taxon>Bacillati</taxon>
        <taxon>Actinomycetota</taxon>
        <taxon>Actinomycetes</taxon>
        <taxon>Streptosporangiales</taxon>
        <taxon>Thermomonosporaceae</taxon>
        <taxon>Actinomadura</taxon>
    </lineage>
</organism>
<dbReference type="Proteomes" id="UP001569963">
    <property type="component" value="Unassembled WGS sequence"/>
</dbReference>
<feature type="region of interest" description="Disordered" evidence="2">
    <location>
        <begin position="317"/>
        <end position="339"/>
    </location>
</feature>
<proteinExistence type="predicted"/>
<dbReference type="RefSeq" id="WP_371951214.1">
    <property type="nucleotide sequence ID" value="NZ_JAXCEI010000008.1"/>
</dbReference>
<dbReference type="EMBL" id="JAXCEI010000008">
    <property type="protein sequence ID" value="MFA1541115.1"/>
    <property type="molecule type" value="Genomic_DNA"/>
</dbReference>
<dbReference type="Gene3D" id="3.40.50.300">
    <property type="entry name" value="P-loop containing nucleotide triphosphate hydrolases"/>
    <property type="match status" value="1"/>
</dbReference>
<dbReference type="PANTHER" id="PTHR12788:SF10">
    <property type="entry name" value="PROTEIN-TYROSINE SULFOTRANSFERASE"/>
    <property type="match status" value="1"/>
</dbReference>
<reference evidence="3 4" key="1">
    <citation type="submission" date="2023-11" db="EMBL/GenBank/DDBJ databases">
        <title>Actinomadura monticuli sp. nov., isolated from volcanic ash.</title>
        <authorList>
            <person name="Lee S.D."/>
            <person name="Yang H."/>
            <person name="Kim I.S."/>
        </authorList>
    </citation>
    <scope>NUCLEOTIDE SEQUENCE [LARGE SCALE GENOMIC DNA]</scope>
    <source>
        <strain evidence="3 4">DLS-62</strain>
    </source>
</reference>
<keyword evidence="4" id="KW-1185">Reference proteome</keyword>
<dbReference type="PANTHER" id="PTHR12788">
    <property type="entry name" value="PROTEIN-TYROSINE SULFOTRANSFERASE 2"/>
    <property type="match status" value="1"/>
</dbReference>
<comment type="caution">
    <text evidence="3">The sequence shown here is derived from an EMBL/GenBank/DDBJ whole genome shotgun (WGS) entry which is preliminary data.</text>
</comment>
<dbReference type="InterPro" id="IPR026634">
    <property type="entry name" value="TPST-like"/>
</dbReference>
<dbReference type="SUPFAM" id="SSF52540">
    <property type="entry name" value="P-loop containing nucleoside triphosphate hydrolases"/>
    <property type="match status" value="1"/>
</dbReference>
<dbReference type="Pfam" id="PF13469">
    <property type="entry name" value="Sulfotransfer_3"/>
    <property type="match status" value="1"/>
</dbReference>
<dbReference type="GO" id="GO:0016740">
    <property type="term" value="F:transferase activity"/>
    <property type="evidence" value="ECO:0007669"/>
    <property type="project" value="UniProtKB-KW"/>
</dbReference>
<dbReference type="InterPro" id="IPR027417">
    <property type="entry name" value="P-loop_NTPase"/>
</dbReference>
<keyword evidence="1 3" id="KW-0808">Transferase</keyword>